<keyword evidence="5 8" id="KW-0862">Zinc</keyword>
<dbReference type="PROSITE" id="PS51257">
    <property type="entry name" value="PROKAR_LIPOPROTEIN"/>
    <property type="match status" value="1"/>
</dbReference>
<dbReference type="AlphaFoldDB" id="A0A329RM62"/>
<dbReference type="GO" id="GO:0046872">
    <property type="term" value="F:metal ion binding"/>
    <property type="evidence" value="ECO:0007669"/>
    <property type="project" value="UniProtKB-KW"/>
</dbReference>
<protein>
    <recommendedName>
        <fullName evidence="16">Leishmanolysin-like peptidase</fullName>
    </recommendedName>
</protein>
<dbReference type="STRING" id="29920.A0A329RM62"/>
<dbReference type="GO" id="GO:0007155">
    <property type="term" value="P:cell adhesion"/>
    <property type="evidence" value="ECO:0007669"/>
    <property type="project" value="InterPro"/>
</dbReference>
<dbReference type="PANTHER" id="PTHR10942">
    <property type="entry name" value="LEISHMANOLYSIN-LIKE PEPTIDASE"/>
    <property type="match status" value="1"/>
</dbReference>
<accession>A0A329RM62</accession>
<dbReference type="Proteomes" id="UP000697107">
    <property type="component" value="Unassembled WGS sequence"/>
</dbReference>
<feature type="binding site" evidence="8">
    <location>
        <position position="260"/>
    </location>
    <ligand>
        <name>Zn(2+)</name>
        <dbReference type="ChEBI" id="CHEBI:29105"/>
        <note>catalytic</note>
    </ligand>
</feature>
<keyword evidence="9" id="KW-0732">Signal</keyword>
<evidence type="ECO:0000313" key="15">
    <source>
        <dbReference type="Proteomes" id="UP000251314"/>
    </source>
</evidence>
<dbReference type="VEuPathDB" id="FungiDB:PC110_g17775"/>
<evidence type="ECO:0000256" key="7">
    <source>
        <dbReference type="PIRSR" id="PIRSR601577-1"/>
    </source>
</evidence>
<comment type="similarity">
    <text evidence="1">Belongs to the peptidase M8 family.</text>
</comment>
<dbReference type="GO" id="GO:0016020">
    <property type="term" value="C:membrane"/>
    <property type="evidence" value="ECO:0007669"/>
    <property type="project" value="InterPro"/>
</dbReference>
<dbReference type="PANTHER" id="PTHR10942:SF0">
    <property type="entry name" value="LEISHMANOLYSIN-LIKE PEPTIDASE"/>
    <property type="match status" value="1"/>
</dbReference>
<evidence type="ECO:0000256" key="4">
    <source>
        <dbReference type="ARBA" id="ARBA00022801"/>
    </source>
</evidence>
<evidence type="ECO:0000313" key="14">
    <source>
        <dbReference type="EMBL" id="RAW25813.1"/>
    </source>
</evidence>
<sequence>MSLQRVIQLLFVCWWAQAAQSCIHDFLDHKFVIGTQTYHDSHPFIWNERKRRPRDGNEPELVTTTTASNTRNLTATSFQPIPMTPFYYNSSLSNLPDATRDIVFKAVDKAIQRIRRALQVVPVSGNLFAERVCTATLTTTPPVCHSIAENHLCLEMPIPDGHFASLRYCDKCTSNGCTADACIVSPAGTGVPNTDFLNYVRVEDTDDCRSSSTLAYASTCQQDQYDRPTFGVTNFSPKKLSTSDSAFEHQVSTALHELLHTLDFSSRFFPLMRYEDVTPRTPRDEQGNPPIFNAGTCPNGKQIDYYVEPANTTINYSTERDHVVAKLVTPRVRAFVQDHAICSTLVSTELESQDGGCIGSHCEERLFEPEYMTPVDSYHARLLRRFRLVSSQRLDLRGHALWSKERMLLRNGEVCRSGDAESDSCGPFYGMTPSTECQRCSVDATSRAVCFFEH</sequence>
<dbReference type="Proteomes" id="UP000251314">
    <property type="component" value="Unassembled WGS sequence"/>
</dbReference>
<reference evidence="14 15" key="1">
    <citation type="submission" date="2018-01" db="EMBL/GenBank/DDBJ databases">
        <title>Draft genome of the strawberry crown rot pathogen Phytophthora cactorum.</title>
        <authorList>
            <person name="Armitage A.D."/>
            <person name="Lysoe E."/>
            <person name="Nellist C.F."/>
            <person name="Harrison R.J."/>
            <person name="Brurberg M.B."/>
        </authorList>
    </citation>
    <scope>NUCLEOTIDE SEQUENCE [LARGE SCALE GENOMIC DNA]</scope>
    <source>
        <strain evidence="14 15">10300</strain>
    </source>
</reference>
<keyword evidence="15" id="KW-1185">Reference proteome</keyword>
<dbReference type="InterPro" id="IPR001577">
    <property type="entry name" value="Peptidase_M8"/>
</dbReference>
<keyword evidence="4" id="KW-0378">Hydrolase</keyword>
<keyword evidence="3 8" id="KW-0479">Metal-binding</keyword>
<dbReference type="SUPFAM" id="SSF55486">
    <property type="entry name" value="Metalloproteases ('zincins'), catalytic domain"/>
    <property type="match status" value="1"/>
</dbReference>
<dbReference type="Proteomes" id="UP000760860">
    <property type="component" value="Unassembled WGS sequence"/>
</dbReference>
<evidence type="ECO:0000256" key="9">
    <source>
        <dbReference type="SAM" id="SignalP"/>
    </source>
</evidence>
<dbReference type="EMBL" id="RCML01001947">
    <property type="protein sequence ID" value="KAG2959642.1"/>
    <property type="molecule type" value="Genomic_DNA"/>
</dbReference>
<feature type="active site" evidence="7">
    <location>
        <position position="257"/>
    </location>
</feature>
<reference evidence="10" key="2">
    <citation type="submission" date="2018-10" db="EMBL/GenBank/DDBJ databases">
        <title>Effector identification in a new, highly contiguous assembly of the strawberry crown rot pathogen Phytophthora cactorum.</title>
        <authorList>
            <person name="Armitage A.D."/>
            <person name="Nellist C.F."/>
            <person name="Bates H."/>
            <person name="Vickerstaff R.J."/>
            <person name="Harrison R.J."/>
        </authorList>
    </citation>
    <scope>NUCLEOTIDE SEQUENCE</scope>
    <source>
        <strain evidence="10">15-7</strain>
        <strain evidence="11">4032</strain>
        <strain evidence="12">P415</strain>
        <strain evidence="13">P421</strain>
    </source>
</reference>
<dbReference type="EMBL" id="MJFZ01000709">
    <property type="protein sequence ID" value="RAW25813.1"/>
    <property type="molecule type" value="Genomic_DNA"/>
</dbReference>
<dbReference type="Gene3D" id="3.10.170.20">
    <property type="match status" value="1"/>
</dbReference>
<dbReference type="Pfam" id="PF01457">
    <property type="entry name" value="Peptidase_M8"/>
    <property type="match status" value="2"/>
</dbReference>
<dbReference type="EMBL" id="RCMI01001975">
    <property type="protein sequence ID" value="KAG2879658.1"/>
    <property type="molecule type" value="Genomic_DNA"/>
</dbReference>
<dbReference type="Gene3D" id="3.90.132.10">
    <property type="entry name" value="Leishmanolysin , domain 2"/>
    <property type="match status" value="1"/>
</dbReference>
<dbReference type="Proteomes" id="UP000774804">
    <property type="component" value="Unassembled WGS sequence"/>
</dbReference>
<organism evidence="14 15">
    <name type="scientific">Phytophthora cactorum</name>
    <dbReference type="NCBI Taxonomy" id="29920"/>
    <lineage>
        <taxon>Eukaryota</taxon>
        <taxon>Sar</taxon>
        <taxon>Stramenopiles</taxon>
        <taxon>Oomycota</taxon>
        <taxon>Peronosporomycetes</taxon>
        <taxon>Peronosporales</taxon>
        <taxon>Peronosporaceae</taxon>
        <taxon>Phytophthora</taxon>
    </lineage>
</organism>
<evidence type="ECO:0000256" key="6">
    <source>
        <dbReference type="ARBA" id="ARBA00023049"/>
    </source>
</evidence>
<evidence type="ECO:0000256" key="8">
    <source>
        <dbReference type="PIRSR" id="PIRSR601577-2"/>
    </source>
</evidence>
<evidence type="ECO:0000256" key="3">
    <source>
        <dbReference type="ARBA" id="ARBA00022723"/>
    </source>
</evidence>
<evidence type="ECO:0000256" key="5">
    <source>
        <dbReference type="ARBA" id="ARBA00022833"/>
    </source>
</evidence>
<evidence type="ECO:0000256" key="2">
    <source>
        <dbReference type="ARBA" id="ARBA00022670"/>
    </source>
</evidence>
<gene>
    <name evidence="14" type="ORF">PC110_g17775</name>
    <name evidence="10" type="ORF">PC113_g22824</name>
    <name evidence="11" type="ORF">PC115_g22742</name>
    <name evidence="12" type="ORF">PC118_g22918</name>
    <name evidence="13" type="ORF">PC129_g21441</name>
</gene>
<keyword evidence="2" id="KW-0645">Protease</keyword>
<evidence type="ECO:0000313" key="10">
    <source>
        <dbReference type="EMBL" id="KAG2818731.1"/>
    </source>
</evidence>
<name>A0A329RM62_9STRA</name>
<keyword evidence="6 8" id="KW-0482">Metalloprotease</keyword>
<dbReference type="OrthoDB" id="527990at2759"/>
<evidence type="ECO:0000256" key="1">
    <source>
        <dbReference type="ARBA" id="ARBA00005860"/>
    </source>
</evidence>
<evidence type="ECO:0000313" key="11">
    <source>
        <dbReference type="EMBL" id="KAG2879658.1"/>
    </source>
</evidence>
<proteinExistence type="inferred from homology"/>
<evidence type="ECO:0000313" key="12">
    <source>
        <dbReference type="EMBL" id="KAG2959642.1"/>
    </source>
</evidence>
<dbReference type="EMBL" id="RCMV01001719">
    <property type="protein sequence ID" value="KAG3207517.1"/>
    <property type="molecule type" value="Genomic_DNA"/>
</dbReference>
<evidence type="ECO:0008006" key="16">
    <source>
        <dbReference type="Google" id="ProtNLM"/>
    </source>
</evidence>
<comment type="cofactor">
    <cofactor evidence="8">
        <name>Zn(2+)</name>
        <dbReference type="ChEBI" id="CHEBI:29105"/>
    </cofactor>
    <text evidence="8">Binds 1 zinc ion per subunit.</text>
</comment>
<feature type="signal peptide" evidence="9">
    <location>
        <begin position="1"/>
        <end position="21"/>
    </location>
</feature>
<feature type="binding site" evidence="8">
    <location>
        <position position="361"/>
    </location>
    <ligand>
        <name>Zn(2+)</name>
        <dbReference type="ChEBI" id="CHEBI:29105"/>
        <note>catalytic</note>
    </ligand>
</feature>
<dbReference type="Proteomes" id="UP000735874">
    <property type="component" value="Unassembled WGS sequence"/>
</dbReference>
<feature type="binding site" evidence="8">
    <location>
        <position position="256"/>
    </location>
    <ligand>
        <name>Zn(2+)</name>
        <dbReference type="ChEBI" id="CHEBI:29105"/>
        <note>catalytic</note>
    </ligand>
</feature>
<dbReference type="EMBL" id="RCMG01001855">
    <property type="protein sequence ID" value="KAG2818731.1"/>
    <property type="molecule type" value="Genomic_DNA"/>
</dbReference>
<comment type="caution">
    <text evidence="14">The sequence shown here is derived from an EMBL/GenBank/DDBJ whole genome shotgun (WGS) entry which is preliminary data.</text>
</comment>
<dbReference type="GO" id="GO:0006508">
    <property type="term" value="P:proteolysis"/>
    <property type="evidence" value="ECO:0007669"/>
    <property type="project" value="UniProtKB-KW"/>
</dbReference>
<feature type="chain" id="PRO_5016442707" description="Leishmanolysin-like peptidase" evidence="9">
    <location>
        <begin position="22"/>
        <end position="454"/>
    </location>
</feature>
<dbReference type="GO" id="GO:0004222">
    <property type="term" value="F:metalloendopeptidase activity"/>
    <property type="evidence" value="ECO:0007669"/>
    <property type="project" value="InterPro"/>
</dbReference>
<evidence type="ECO:0000313" key="13">
    <source>
        <dbReference type="EMBL" id="KAG3207517.1"/>
    </source>
</evidence>
<dbReference type="GO" id="GO:0005737">
    <property type="term" value="C:cytoplasm"/>
    <property type="evidence" value="ECO:0007669"/>
    <property type="project" value="TreeGrafter"/>
</dbReference>